<protein>
    <recommendedName>
        <fullName evidence="3">Excreted virulence factor EspC (Type VII ESX diderm)</fullName>
    </recommendedName>
</protein>
<keyword evidence="2" id="KW-1185">Reference proteome</keyword>
<evidence type="ECO:0000313" key="2">
    <source>
        <dbReference type="Proteomes" id="UP000295087"/>
    </source>
</evidence>
<gene>
    <name evidence="1" type="ORF">DFR75_1011523</name>
</gene>
<organism evidence="1 2">
    <name type="scientific">Nocardia ignorata</name>
    <dbReference type="NCBI Taxonomy" id="145285"/>
    <lineage>
        <taxon>Bacteria</taxon>
        <taxon>Bacillati</taxon>
        <taxon>Actinomycetota</taxon>
        <taxon>Actinomycetes</taxon>
        <taxon>Mycobacteriales</taxon>
        <taxon>Nocardiaceae</taxon>
        <taxon>Nocardia</taxon>
    </lineage>
</organism>
<sequence>MAELYVDQNALETISRTLANSSVELDGTSDKVPASFDAGTVTPSALAILSVLLESAGNLVLGMGASATAVTEAATKYKEQDDTTADAILRENWKVV</sequence>
<evidence type="ECO:0008006" key="3">
    <source>
        <dbReference type="Google" id="ProtNLM"/>
    </source>
</evidence>
<accession>A0A4R6PV01</accession>
<evidence type="ECO:0000313" key="1">
    <source>
        <dbReference type="EMBL" id="TDP42412.1"/>
    </source>
</evidence>
<dbReference type="RefSeq" id="WP_067485660.1">
    <property type="nucleotide sequence ID" value="NZ_JBHXPO010000012.1"/>
</dbReference>
<comment type="caution">
    <text evidence="1">The sequence shown here is derived from an EMBL/GenBank/DDBJ whole genome shotgun (WGS) entry which is preliminary data.</text>
</comment>
<name>A0A4R6PV01_NOCIG</name>
<reference evidence="1 2" key="1">
    <citation type="submission" date="2019-03" db="EMBL/GenBank/DDBJ databases">
        <title>Genomic Encyclopedia of Type Strains, Phase IV (KMG-IV): sequencing the most valuable type-strain genomes for metagenomic binning, comparative biology and taxonomic classification.</title>
        <authorList>
            <person name="Goeker M."/>
        </authorList>
    </citation>
    <scope>NUCLEOTIDE SEQUENCE [LARGE SCALE GENOMIC DNA]</scope>
    <source>
        <strain evidence="1 2">DSM 44496</strain>
    </source>
</reference>
<proteinExistence type="predicted"/>
<dbReference type="AlphaFoldDB" id="A0A4R6PV01"/>
<dbReference type="Proteomes" id="UP000295087">
    <property type="component" value="Unassembled WGS sequence"/>
</dbReference>
<dbReference type="EMBL" id="SNXK01000001">
    <property type="protein sequence ID" value="TDP42412.1"/>
    <property type="molecule type" value="Genomic_DNA"/>
</dbReference>